<keyword evidence="4" id="KW-0175">Coiled coil</keyword>
<evidence type="ECO:0000256" key="2">
    <source>
        <dbReference type="ARBA" id="ARBA00022763"/>
    </source>
</evidence>
<feature type="coiled-coil region" evidence="4">
    <location>
        <begin position="32"/>
        <end position="84"/>
    </location>
</feature>
<dbReference type="InParanoid" id="A0A152A9P7"/>
<comment type="caution">
    <text evidence="5">The sequence shown here is derived from an EMBL/GenBank/DDBJ whole genome shotgun (WGS) entry which is preliminary data.</text>
</comment>
<dbReference type="PANTHER" id="PTHR28529:SF2">
    <property type="entry name" value="DNA REPAIR PROTEIN SWI5 HOMOLOG"/>
    <property type="match status" value="1"/>
</dbReference>
<evidence type="ECO:0000313" key="6">
    <source>
        <dbReference type="Proteomes" id="UP000076078"/>
    </source>
</evidence>
<evidence type="ECO:0000256" key="1">
    <source>
        <dbReference type="ARBA" id="ARBA00008060"/>
    </source>
</evidence>
<organism evidence="5 6">
    <name type="scientific">Tieghemostelium lacteum</name>
    <name type="common">Slime mold</name>
    <name type="synonym">Dictyostelium lacteum</name>
    <dbReference type="NCBI Taxonomy" id="361077"/>
    <lineage>
        <taxon>Eukaryota</taxon>
        <taxon>Amoebozoa</taxon>
        <taxon>Evosea</taxon>
        <taxon>Eumycetozoa</taxon>
        <taxon>Dictyostelia</taxon>
        <taxon>Dictyosteliales</taxon>
        <taxon>Raperosteliaceae</taxon>
        <taxon>Tieghemostelium</taxon>
    </lineage>
</organism>
<keyword evidence="6" id="KW-1185">Reference proteome</keyword>
<dbReference type="OMA" id="RESCHNI"/>
<proteinExistence type="inferred from homology"/>
<dbReference type="InterPro" id="IPR010760">
    <property type="entry name" value="DNA-repair_Swi5"/>
</dbReference>
<accession>A0A152A9P7</accession>
<evidence type="ECO:0000256" key="4">
    <source>
        <dbReference type="SAM" id="Coils"/>
    </source>
</evidence>
<evidence type="ECO:0000256" key="3">
    <source>
        <dbReference type="ARBA" id="ARBA00023204"/>
    </source>
</evidence>
<evidence type="ECO:0000313" key="5">
    <source>
        <dbReference type="EMBL" id="KYR02949.1"/>
    </source>
</evidence>
<dbReference type="OrthoDB" id="19492at2759"/>
<evidence type="ECO:0008006" key="7">
    <source>
        <dbReference type="Google" id="ProtNLM"/>
    </source>
</evidence>
<dbReference type="GO" id="GO:0032798">
    <property type="term" value="C:Swi5-Sfr1 complex"/>
    <property type="evidence" value="ECO:0007669"/>
    <property type="project" value="TreeGrafter"/>
</dbReference>
<dbReference type="GO" id="GO:0000724">
    <property type="term" value="P:double-strand break repair via homologous recombination"/>
    <property type="evidence" value="ECO:0007669"/>
    <property type="project" value="TreeGrafter"/>
</dbReference>
<protein>
    <recommendedName>
        <fullName evidence="7">DNA repair protein SWI5 homolog</fullName>
    </recommendedName>
</protein>
<sequence length="116" mass="13857">MLNSEFDFTKQEYHDKEKEIHYKDNIYKIYWKSADIDNIKKEIEQLQQEENELQNKLKPYQDEVKQLKDQCNEHLENVHTYNEIKDSCQSLIGALATANGLTIVQMHKQLDIKLDD</sequence>
<dbReference type="GO" id="GO:0034974">
    <property type="term" value="C:Swi5-Swi2 complex"/>
    <property type="evidence" value="ECO:0007669"/>
    <property type="project" value="TreeGrafter"/>
</dbReference>
<dbReference type="AlphaFoldDB" id="A0A152A9P7"/>
<comment type="similarity">
    <text evidence="1">Belongs to the SWI5/SAE3 family.</text>
</comment>
<dbReference type="EMBL" id="LODT01000001">
    <property type="protein sequence ID" value="KYR02949.1"/>
    <property type="molecule type" value="Genomic_DNA"/>
</dbReference>
<name>A0A152A9P7_TIELA</name>
<dbReference type="Pfam" id="PF07061">
    <property type="entry name" value="Swi5"/>
    <property type="match status" value="1"/>
</dbReference>
<dbReference type="Gene3D" id="1.20.5.170">
    <property type="match status" value="1"/>
</dbReference>
<dbReference type="PANTHER" id="PTHR28529">
    <property type="entry name" value="DNA REPAIR PROTEIN SWI5 HOMOLOG"/>
    <property type="match status" value="1"/>
</dbReference>
<keyword evidence="2" id="KW-0227">DNA damage</keyword>
<gene>
    <name evidence="5" type="ORF">DLAC_00432</name>
</gene>
<dbReference type="FunCoup" id="A0A152A9P7">
    <property type="interactions" value="2"/>
</dbReference>
<dbReference type="Proteomes" id="UP000076078">
    <property type="component" value="Unassembled WGS sequence"/>
</dbReference>
<keyword evidence="3" id="KW-0234">DNA repair</keyword>
<reference evidence="5 6" key="1">
    <citation type="submission" date="2015-12" db="EMBL/GenBank/DDBJ databases">
        <title>Dictyostelia acquired genes for synthesis and detection of signals that induce cell-type specialization by lateral gene transfer from prokaryotes.</title>
        <authorList>
            <person name="Gloeckner G."/>
            <person name="Schaap P."/>
        </authorList>
    </citation>
    <scope>NUCLEOTIDE SEQUENCE [LARGE SCALE GENOMIC DNA]</scope>
    <source>
        <strain evidence="5 6">TK</strain>
    </source>
</reference>